<dbReference type="InterPro" id="IPR019236">
    <property type="entry name" value="APP1_cat"/>
</dbReference>
<dbReference type="PANTHER" id="PTHR28208">
    <property type="entry name" value="PHOSPHATIDATE PHOSPHATASE APP1"/>
    <property type="match status" value="1"/>
</dbReference>
<dbReference type="GO" id="GO:0008195">
    <property type="term" value="F:phosphatidate phosphatase activity"/>
    <property type="evidence" value="ECO:0007669"/>
    <property type="project" value="InterPro"/>
</dbReference>
<dbReference type="PANTHER" id="PTHR28208:SF3">
    <property type="entry name" value="PHOSPHATIDATE PHOSPHATASE APP1"/>
    <property type="match status" value="1"/>
</dbReference>
<accession>G8R4G7</accession>
<dbReference type="KEGG" id="oho:Oweho_1047"/>
<dbReference type="STRING" id="926562.Oweho_1047"/>
<dbReference type="eggNOG" id="COG4850">
    <property type="taxonomic scope" value="Bacteria"/>
</dbReference>
<dbReference type="Pfam" id="PF09949">
    <property type="entry name" value="APP1_cat"/>
    <property type="match status" value="1"/>
</dbReference>
<dbReference type="InterPro" id="IPR052935">
    <property type="entry name" value="Mg2+_PAP"/>
</dbReference>
<evidence type="ECO:0000313" key="3">
    <source>
        <dbReference type="Proteomes" id="UP000005631"/>
    </source>
</evidence>
<organism evidence="2 3">
    <name type="scientific">Owenweeksia hongkongensis (strain DSM 17368 / CIP 108786 / JCM 12287 / NRRL B-23963 / UST20020801)</name>
    <dbReference type="NCBI Taxonomy" id="926562"/>
    <lineage>
        <taxon>Bacteria</taxon>
        <taxon>Pseudomonadati</taxon>
        <taxon>Bacteroidota</taxon>
        <taxon>Flavobacteriia</taxon>
        <taxon>Flavobacteriales</taxon>
        <taxon>Owenweeksiaceae</taxon>
        <taxon>Owenweeksia</taxon>
    </lineage>
</organism>
<sequence length="355" mass="41970">MISSPPEWSDYRQAPIKGNWLKRWIKSRFRYVDYPFLLAYRGYGNRDKFILQGHVFRGMAMTKPKRHNTAWKNFVALIKMFLVRTVPDAQVNLILGDKKFNISTREDGFFEFEIENHELPKGWHRVFVELQDELVEGQEQVCLEPEVLIEDDFEYGLISDIDDTFLVSHVTKFWRKLYILLTKNAESRKPFKGVVSFYTSLSKGVTPATNPFFYVSSSEWNLYDFLINFMQFHKMPKGVLQLKELKDKWRDFFKKGSFSNHDHKRVKIERILSFHPDKKFVLLGDNGQHDPYIYLSIVKDYPDRIKAVYIRGVKSSNRKKVDLVMREIEYNGVEALQFRKSIEAEQHAKSIGIIN</sequence>
<feature type="domain" description="Phosphatidate phosphatase APP1 catalytic" evidence="1">
    <location>
        <begin position="156"/>
        <end position="311"/>
    </location>
</feature>
<evidence type="ECO:0000259" key="1">
    <source>
        <dbReference type="Pfam" id="PF09949"/>
    </source>
</evidence>
<gene>
    <name evidence="2" type="ordered locus">Oweho_1047</name>
</gene>
<name>G8R4G7_OWEHD</name>
<dbReference type="EMBL" id="CP003156">
    <property type="protein sequence ID" value="AEV32056.1"/>
    <property type="molecule type" value="Genomic_DNA"/>
</dbReference>
<protein>
    <recommendedName>
        <fullName evidence="1">Phosphatidate phosphatase APP1 catalytic domain-containing protein</fullName>
    </recommendedName>
</protein>
<dbReference type="HOGENOM" id="CLU_038931_1_0_10"/>
<dbReference type="AlphaFoldDB" id="G8R4G7"/>
<dbReference type="Proteomes" id="UP000005631">
    <property type="component" value="Chromosome"/>
</dbReference>
<keyword evidence="3" id="KW-1185">Reference proteome</keyword>
<dbReference type="OrthoDB" id="9789875at2"/>
<reference evidence="2 3" key="1">
    <citation type="journal article" date="2012" name="Stand. Genomic Sci.">
        <title>Genome sequence of the orange-pigmented seawater bacterium Owenweeksia hongkongensis type strain (UST20020801(T)).</title>
        <authorList>
            <person name="Riedel T."/>
            <person name="Held B."/>
            <person name="Nolan M."/>
            <person name="Lucas S."/>
            <person name="Lapidus A."/>
            <person name="Tice H."/>
            <person name="Del Rio T.G."/>
            <person name="Cheng J.F."/>
            <person name="Han C."/>
            <person name="Tapia R."/>
            <person name="Goodwin L.A."/>
            <person name="Pitluck S."/>
            <person name="Liolios K."/>
            <person name="Mavromatis K."/>
            <person name="Pagani I."/>
            <person name="Ivanova N."/>
            <person name="Mikhailova N."/>
            <person name="Pati A."/>
            <person name="Chen A."/>
            <person name="Palaniappan K."/>
            <person name="Rohde M."/>
            <person name="Tindall B.J."/>
            <person name="Detter J.C."/>
            <person name="Goker M."/>
            <person name="Woyke T."/>
            <person name="Bristow J."/>
            <person name="Eisen J.A."/>
            <person name="Markowitz V."/>
            <person name="Hugenholtz P."/>
            <person name="Klenk H.P."/>
            <person name="Kyrpides N.C."/>
        </authorList>
    </citation>
    <scope>NUCLEOTIDE SEQUENCE</scope>
    <source>
        <strain evidence="3">DSM 17368 / JCM 12287 / NRRL B-23963</strain>
    </source>
</reference>
<evidence type="ECO:0000313" key="2">
    <source>
        <dbReference type="EMBL" id="AEV32056.1"/>
    </source>
</evidence>
<proteinExistence type="predicted"/>
<dbReference type="PATRIC" id="fig|926562.3.peg.1065"/>